<organism evidence="2 3">
    <name type="scientific">Streptomyces incanus</name>
    <dbReference type="NCBI Taxonomy" id="887453"/>
    <lineage>
        <taxon>Bacteria</taxon>
        <taxon>Bacillati</taxon>
        <taxon>Actinomycetota</taxon>
        <taxon>Actinomycetes</taxon>
        <taxon>Kitasatosporales</taxon>
        <taxon>Streptomycetaceae</taxon>
        <taxon>Streptomyces</taxon>
    </lineage>
</organism>
<gene>
    <name evidence="2" type="ORF">ACFP2V_15380</name>
</gene>
<protein>
    <submittedName>
        <fullName evidence="2">Uncharacterized protein</fullName>
    </submittedName>
</protein>
<feature type="compositionally biased region" description="Basic and acidic residues" evidence="1">
    <location>
        <begin position="22"/>
        <end position="31"/>
    </location>
</feature>
<evidence type="ECO:0000256" key="1">
    <source>
        <dbReference type="SAM" id="MobiDB-lite"/>
    </source>
</evidence>
<dbReference type="EMBL" id="JBHSPC010000038">
    <property type="protein sequence ID" value="MFC5671453.1"/>
    <property type="molecule type" value="Genomic_DNA"/>
</dbReference>
<dbReference type="RefSeq" id="WP_381211557.1">
    <property type="nucleotide sequence ID" value="NZ_JBHSPC010000038.1"/>
</dbReference>
<sequence length="92" mass="9779">MAPEDVPAGLLGLAVELVGHPHGGDGERDAAGDEQDLGTTPTMRMSWVARAAAGMGKPPDAQANQTRDFSTSTAVWSFCRPAMASPLRWWRS</sequence>
<comment type="caution">
    <text evidence="2">The sequence shown here is derived from an EMBL/GenBank/DDBJ whole genome shotgun (WGS) entry which is preliminary data.</text>
</comment>
<evidence type="ECO:0000313" key="3">
    <source>
        <dbReference type="Proteomes" id="UP001596183"/>
    </source>
</evidence>
<reference evidence="3" key="1">
    <citation type="journal article" date="2019" name="Int. J. Syst. Evol. Microbiol.">
        <title>The Global Catalogue of Microorganisms (GCM) 10K type strain sequencing project: providing services to taxonomists for standard genome sequencing and annotation.</title>
        <authorList>
            <consortium name="The Broad Institute Genomics Platform"/>
            <consortium name="The Broad Institute Genome Sequencing Center for Infectious Disease"/>
            <person name="Wu L."/>
            <person name="Ma J."/>
        </authorList>
    </citation>
    <scope>NUCLEOTIDE SEQUENCE [LARGE SCALE GENOMIC DNA]</scope>
    <source>
        <strain evidence="3">JCM 13852</strain>
    </source>
</reference>
<keyword evidence="3" id="KW-1185">Reference proteome</keyword>
<feature type="region of interest" description="Disordered" evidence="1">
    <location>
        <begin position="18"/>
        <end position="42"/>
    </location>
</feature>
<name>A0ABW0XNX0_9ACTN</name>
<accession>A0ABW0XNX0</accession>
<evidence type="ECO:0000313" key="2">
    <source>
        <dbReference type="EMBL" id="MFC5671453.1"/>
    </source>
</evidence>
<proteinExistence type="predicted"/>
<dbReference type="Proteomes" id="UP001596183">
    <property type="component" value="Unassembled WGS sequence"/>
</dbReference>